<evidence type="ECO:0000313" key="3">
    <source>
        <dbReference type="Proteomes" id="UP000009027"/>
    </source>
</evidence>
<proteinExistence type="predicted"/>
<protein>
    <submittedName>
        <fullName evidence="2">Uncharacterized protein</fullName>
    </submittedName>
</protein>
<gene>
    <name evidence="2" type="ORF">TvY486_0028730</name>
</gene>
<organism evidence="2 3">
    <name type="scientific">Trypanosoma vivax (strain Y486)</name>
    <dbReference type="NCBI Taxonomy" id="1055687"/>
    <lineage>
        <taxon>Eukaryota</taxon>
        <taxon>Discoba</taxon>
        <taxon>Euglenozoa</taxon>
        <taxon>Kinetoplastea</taxon>
        <taxon>Metakinetoplastina</taxon>
        <taxon>Trypanosomatida</taxon>
        <taxon>Trypanosomatidae</taxon>
        <taxon>Trypanosoma</taxon>
        <taxon>Duttonella</taxon>
    </lineage>
</organism>
<feature type="compositionally biased region" description="Low complexity" evidence="1">
    <location>
        <begin position="1"/>
        <end position="15"/>
    </location>
</feature>
<feature type="region of interest" description="Disordered" evidence="1">
    <location>
        <begin position="1"/>
        <end position="32"/>
    </location>
</feature>
<evidence type="ECO:0000313" key="2">
    <source>
        <dbReference type="EMBL" id="CCD20107.1"/>
    </source>
</evidence>
<name>F9WRC3_TRYVY</name>
<dbReference type="Proteomes" id="UP000009027">
    <property type="component" value="Unassembled WGS sequence"/>
</dbReference>
<dbReference type="VEuPathDB" id="TriTrypDB:TvY486_0028730"/>
<sequence length="316" mass="34315">MGLASTPTTKPATPSQRQQHPAARAKPNPRCPLPLSQAAAFPAAGSHDVLTCNLETRTQVVGDHPPAIFYSHFPGKNGNALWRAFISEDRGKATVPRHPSTQANGLQHTAECSQSNQPVPNAVGEQRRFATRARSRRARWSRQNNTKTRFLSAPAAARVGDNRGPMPSHNVAAEHHSSRRIPPSRAETNKQMCLASNPTAVVDQSRCRPLANENKGGDAGEWRAGNEINKQINNGASNSASLPVPLPKKKKQKKKTRQHTGAQGAMLLRHASWADSSVFCKRAFISARGPQQICQTKPAPSTSASVKTRHRLPSYV</sequence>
<keyword evidence="3" id="KW-1185">Reference proteome</keyword>
<feature type="non-terminal residue" evidence="2">
    <location>
        <position position="316"/>
    </location>
</feature>
<feature type="compositionally biased region" description="Basic residues" evidence="1">
    <location>
        <begin position="307"/>
        <end position="316"/>
    </location>
</feature>
<feature type="region of interest" description="Disordered" evidence="1">
    <location>
        <begin position="157"/>
        <end position="186"/>
    </location>
</feature>
<feature type="compositionally biased region" description="Polar residues" evidence="1">
    <location>
        <begin position="231"/>
        <end position="241"/>
    </location>
</feature>
<feature type="region of interest" description="Disordered" evidence="1">
    <location>
        <begin position="293"/>
        <end position="316"/>
    </location>
</feature>
<reference evidence="2 3" key="1">
    <citation type="journal article" date="2012" name="Proc. Natl. Acad. Sci. U.S.A.">
        <title>Antigenic diversity is generated by distinct evolutionary mechanisms in African trypanosome species.</title>
        <authorList>
            <person name="Jackson A.P."/>
            <person name="Berry A."/>
            <person name="Aslett M."/>
            <person name="Allison H.C."/>
            <person name="Burton P."/>
            <person name="Vavrova-Anderson J."/>
            <person name="Brown R."/>
            <person name="Browne H."/>
            <person name="Corton N."/>
            <person name="Hauser H."/>
            <person name="Gamble J."/>
            <person name="Gilderthorp R."/>
            <person name="Marcello L."/>
            <person name="McQuillan J."/>
            <person name="Otto T.D."/>
            <person name="Quail M.A."/>
            <person name="Sanders M.J."/>
            <person name="van Tonder A."/>
            <person name="Ginger M.L."/>
            <person name="Field M.C."/>
            <person name="Barry J.D."/>
            <person name="Hertz-Fowler C."/>
            <person name="Berriman M."/>
        </authorList>
    </citation>
    <scope>NUCLEOTIDE SEQUENCE</scope>
    <source>
        <strain evidence="2 3">Y486</strain>
    </source>
</reference>
<dbReference type="EMBL" id="CAEX01004878">
    <property type="protein sequence ID" value="CCD20107.1"/>
    <property type="molecule type" value="Genomic_DNA"/>
</dbReference>
<accession>F9WRC3</accession>
<dbReference type="AlphaFoldDB" id="F9WRC3"/>
<evidence type="ECO:0000256" key="1">
    <source>
        <dbReference type="SAM" id="MobiDB-lite"/>
    </source>
</evidence>
<feature type="region of interest" description="Disordered" evidence="1">
    <location>
        <begin position="231"/>
        <end position="263"/>
    </location>
</feature>
<feature type="compositionally biased region" description="Basic residues" evidence="1">
    <location>
        <begin position="247"/>
        <end position="258"/>
    </location>
</feature>
<feature type="compositionally biased region" description="Polar residues" evidence="1">
    <location>
        <begin position="293"/>
        <end position="306"/>
    </location>
</feature>